<evidence type="ECO:0000259" key="8">
    <source>
        <dbReference type="PROSITE" id="PS52029"/>
    </source>
</evidence>
<dbReference type="UniPathway" id="UPA00219"/>
<evidence type="ECO:0000256" key="6">
    <source>
        <dbReference type="PROSITE-ProRule" id="PRU01373"/>
    </source>
</evidence>
<dbReference type="CDD" id="cd16913">
    <property type="entry name" value="YkuD_like"/>
    <property type="match status" value="1"/>
</dbReference>
<dbReference type="PANTHER" id="PTHR30582:SF2">
    <property type="entry name" value="L,D-TRANSPEPTIDASE YCIB-RELATED"/>
    <property type="match status" value="1"/>
</dbReference>
<evidence type="ECO:0000256" key="2">
    <source>
        <dbReference type="ARBA" id="ARBA00022679"/>
    </source>
</evidence>
<feature type="active site" description="Proton donor/acceptor" evidence="6">
    <location>
        <position position="479"/>
    </location>
</feature>
<dbReference type="SUPFAM" id="SSF141523">
    <property type="entry name" value="L,D-transpeptidase catalytic domain-like"/>
    <property type="match status" value="1"/>
</dbReference>
<sequence length="520" mass="56031">MTNVTHTASLGGRNGRRRVALLIVAILAVLAVVLTGGALAYAKQFDGRALPGTTVLGQDVAGKTPEEISALVTERAESVKVTVTAGDQELEKSLADLGVSVDADATAKAAVDRDDSLPGVLSSTWSGEHAVKPVVTVDESATANFAEGLVPKDRTTPVDASVTFDEDAQTWKAVPGQPGQGVDPKPLVAAVAEKAPALEDFSVEQTIEEIAPAITTDEAEEVVGSISKLLEQPMAIKGADGETHEVSAERRAGWISVAPAEDGQSLTMTVDEESVREWVAARADQDAVEAEDGIEQVDEDGKVVKVVTEKKDGLSVTNTDKVADDLITAMKGITPLEATFESKKVEAEVEQVDAPKDEKDEDEKAEDKKDDEKKSDDEKGTSDEEDEPAAEPTGEKWIDVDLTNKTVTAYVGDTPVWGPRSIVDGKKGNETPTGTYDIYLRYDRQDMTNAAFYPEDHPKYYYTKDVPWVQYFHHGYGFHGAPWRSSFGYSGSHGCINMTVSDAKWLYDWASIGTKTVVHR</sequence>
<dbReference type="OrthoDB" id="3176960at2"/>
<dbReference type="GO" id="GO:0016740">
    <property type="term" value="F:transferase activity"/>
    <property type="evidence" value="ECO:0007669"/>
    <property type="project" value="UniProtKB-KW"/>
</dbReference>
<reference evidence="9 10" key="1">
    <citation type="journal article" date="2014" name="Int. J. Syst. Evol. Microbiol.">
        <title>Brachybacterium ginsengisoli sp. nov., isolated from soil of a ginseng field.</title>
        <authorList>
            <person name="Hoang V.A."/>
            <person name="Kim Y.J."/>
            <person name="Nguyen N.L."/>
            <person name="Yang D.C."/>
        </authorList>
    </citation>
    <scope>NUCLEOTIDE SEQUENCE [LARGE SCALE GENOMIC DNA]</scope>
    <source>
        <strain evidence="9 10">DCY80</strain>
    </source>
</reference>
<dbReference type="PANTHER" id="PTHR30582">
    <property type="entry name" value="L,D-TRANSPEPTIDASE"/>
    <property type="match status" value="1"/>
</dbReference>
<dbReference type="GO" id="GO:0071972">
    <property type="term" value="F:peptidoglycan L,D-transpeptidase activity"/>
    <property type="evidence" value="ECO:0007669"/>
    <property type="project" value="TreeGrafter"/>
</dbReference>
<organism evidence="9 10">
    <name type="scientific">Brachybacterium ginsengisoli</name>
    <dbReference type="NCBI Taxonomy" id="1331682"/>
    <lineage>
        <taxon>Bacteria</taxon>
        <taxon>Bacillati</taxon>
        <taxon>Actinomycetota</taxon>
        <taxon>Actinomycetes</taxon>
        <taxon>Micrococcales</taxon>
        <taxon>Dermabacteraceae</taxon>
        <taxon>Brachybacterium</taxon>
    </lineage>
</organism>
<evidence type="ECO:0000256" key="7">
    <source>
        <dbReference type="SAM" id="MobiDB-lite"/>
    </source>
</evidence>
<dbReference type="GO" id="GO:0005576">
    <property type="term" value="C:extracellular region"/>
    <property type="evidence" value="ECO:0007669"/>
    <property type="project" value="TreeGrafter"/>
</dbReference>
<accession>A0A291GYS8</accession>
<evidence type="ECO:0000256" key="5">
    <source>
        <dbReference type="ARBA" id="ARBA00023316"/>
    </source>
</evidence>
<proteinExistence type="predicted"/>
<feature type="compositionally biased region" description="Basic and acidic residues" evidence="7">
    <location>
        <begin position="344"/>
        <end position="358"/>
    </location>
</feature>
<feature type="active site" description="Nucleophile" evidence="6">
    <location>
        <position position="495"/>
    </location>
</feature>
<evidence type="ECO:0000256" key="1">
    <source>
        <dbReference type="ARBA" id="ARBA00004752"/>
    </source>
</evidence>
<gene>
    <name evidence="9" type="ORF">CFK41_11725</name>
</gene>
<keyword evidence="10" id="KW-1185">Reference proteome</keyword>
<dbReference type="InterPro" id="IPR005490">
    <property type="entry name" value="LD_TPept_cat_dom"/>
</dbReference>
<feature type="region of interest" description="Disordered" evidence="7">
    <location>
        <begin position="344"/>
        <end position="398"/>
    </location>
</feature>
<evidence type="ECO:0000313" key="10">
    <source>
        <dbReference type="Proteomes" id="UP000217889"/>
    </source>
</evidence>
<evidence type="ECO:0000256" key="3">
    <source>
        <dbReference type="ARBA" id="ARBA00022960"/>
    </source>
</evidence>
<keyword evidence="4 6" id="KW-0573">Peptidoglycan synthesis</keyword>
<dbReference type="Pfam" id="PF03734">
    <property type="entry name" value="YkuD"/>
    <property type="match status" value="1"/>
</dbReference>
<comment type="pathway">
    <text evidence="1 6">Cell wall biogenesis; peptidoglycan biosynthesis.</text>
</comment>
<feature type="domain" description="L,D-TPase catalytic" evidence="8">
    <location>
        <begin position="396"/>
        <end position="519"/>
    </location>
</feature>
<dbReference type="InterPro" id="IPR038063">
    <property type="entry name" value="Transpep_catalytic_dom"/>
</dbReference>
<feature type="compositionally biased region" description="Basic and acidic residues" evidence="7">
    <location>
        <begin position="365"/>
        <end position="382"/>
    </location>
</feature>
<dbReference type="PROSITE" id="PS52029">
    <property type="entry name" value="LD_TPASE"/>
    <property type="match status" value="1"/>
</dbReference>
<dbReference type="GO" id="GO:0008360">
    <property type="term" value="P:regulation of cell shape"/>
    <property type="evidence" value="ECO:0007669"/>
    <property type="project" value="UniProtKB-UniRule"/>
</dbReference>
<dbReference type="KEGG" id="bgg:CFK41_11725"/>
<dbReference type="RefSeq" id="WP_096799822.1">
    <property type="nucleotide sequence ID" value="NZ_CP023564.1"/>
</dbReference>
<dbReference type="AlphaFoldDB" id="A0A291GYS8"/>
<keyword evidence="5 6" id="KW-0961">Cell wall biogenesis/degradation</keyword>
<dbReference type="EMBL" id="CP023564">
    <property type="protein sequence ID" value="ATG55360.1"/>
    <property type="molecule type" value="Genomic_DNA"/>
</dbReference>
<dbReference type="GO" id="GO:0018104">
    <property type="term" value="P:peptidoglycan-protein cross-linking"/>
    <property type="evidence" value="ECO:0007669"/>
    <property type="project" value="TreeGrafter"/>
</dbReference>
<dbReference type="GO" id="GO:0071555">
    <property type="term" value="P:cell wall organization"/>
    <property type="evidence" value="ECO:0007669"/>
    <property type="project" value="UniProtKB-UniRule"/>
</dbReference>
<keyword evidence="2" id="KW-0808">Transferase</keyword>
<evidence type="ECO:0000256" key="4">
    <source>
        <dbReference type="ARBA" id="ARBA00022984"/>
    </source>
</evidence>
<keyword evidence="3 6" id="KW-0133">Cell shape</keyword>
<dbReference type="Gene3D" id="2.40.440.10">
    <property type="entry name" value="L,D-transpeptidase catalytic domain-like"/>
    <property type="match status" value="1"/>
</dbReference>
<name>A0A291GYS8_9MICO</name>
<evidence type="ECO:0000313" key="9">
    <source>
        <dbReference type="EMBL" id="ATG55360.1"/>
    </source>
</evidence>
<dbReference type="InterPro" id="IPR050979">
    <property type="entry name" value="LD-transpeptidase"/>
</dbReference>
<protein>
    <recommendedName>
        <fullName evidence="8">L,D-TPase catalytic domain-containing protein</fullName>
    </recommendedName>
</protein>
<dbReference type="Proteomes" id="UP000217889">
    <property type="component" value="Chromosome"/>
</dbReference>